<dbReference type="InterPro" id="IPR017850">
    <property type="entry name" value="Alkaline_phosphatase_core_sf"/>
</dbReference>
<evidence type="ECO:0000313" key="7">
    <source>
        <dbReference type="Proteomes" id="UP000617628"/>
    </source>
</evidence>
<dbReference type="GO" id="GO:0046872">
    <property type="term" value="F:metal ion binding"/>
    <property type="evidence" value="ECO:0007669"/>
    <property type="project" value="UniProtKB-KW"/>
</dbReference>
<gene>
    <name evidence="6" type="ORF">JIN87_02825</name>
</gene>
<dbReference type="PROSITE" id="PS00149">
    <property type="entry name" value="SULFATASE_2"/>
    <property type="match status" value="1"/>
</dbReference>
<evidence type="ECO:0000256" key="2">
    <source>
        <dbReference type="ARBA" id="ARBA00022723"/>
    </source>
</evidence>
<keyword evidence="7" id="KW-1185">Reference proteome</keyword>
<dbReference type="AlphaFoldDB" id="A0A934VPQ8"/>
<reference evidence="6" key="1">
    <citation type="submission" date="2021-01" db="EMBL/GenBank/DDBJ databases">
        <title>Modified the classification status of verrucomicrobia.</title>
        <authorList>
            <person name="Feng X."/>
        </authorList>
    </citation>
    <scope>NUCLEOTIDE SEQUENCE</scope>
    <source>
        <strain evidence="6">KCTC 13126</strain>
    </source>
</reference>
<comment type="similarity">
    <text evidence="1">Belongs to the sulfatase family.</text>
</comment>
<comment type="caution">
    <text evidence="6">The sequence shown here is derived from an EMBL/GenBank/DDBJ whole genome shotgun (WGS) entry which is preliminary data.</text>
</comment>
<dbReference type="Gene3D" id="3.30.1120.10">
    <property type="match status" value="1"/>
</dbReference>
<dbReference type="PROSITE" id="PS00523">
    <property type="entry name" value="SULFATASE_1"/>
    <property type="match status" value="1"/>
</dbReference>
<evidence type="ECO:0000256" key="4">
    <source>
        <dbReference type="ARBA" id="ARBA00022837"/>
    </source>
</evidence>
<sequence length="466" mass="52211">MKTAFLFASAILWAAFGFGKTESQNVIIIFTDDQGYQDLGCYGSPNISTPRIDQMAKEGMLFTDFYVASSVCSPSRAALLTGKYPAKLGINSVFWPNQPGGLDPEELTIAEMLKEVGYATMAVGKWHLGDKKEYLPTNQGFDAYYGIPYSNDMSPALDMVYDPDCLYRDGFSLEKAKEIFAKADDRNPPELKNKVPLMRDDVCIEIPVDQRTITKRFTDEGMRFISESVEADRPFFLYLAHSMPHTPLHVSKDFEGKSERSLYGDVIEEIDYNTGRLLDHLKALGVERDTLVIYSSDNGPWLNRGDHGGSALPLSKGKKSHFEGGHRVPGVMRWPARIPAGRVCSEVATTIDLLPTLAVLNGISVDGADLDVDGKDISRLMFGVEGEKTPHRHFFYKRAAVRSGDWKYHQVPPNPKRPEKAAPKPALYNLKNDISESRNVINEYPEIAERLQKALMEHVKILENYD</sequence>
<dbReference type="Pfam" id="PF00884">
    <property type="entry name" value="Sulfatase"/>
    <property type="match status" value="1"/>
</dbReference>
<evidence type="ECO:0000313" key="6">
    <source>
        <dbReference type="EMBL" id="MBK1875783.1"/>
    </source>
</evidence>
<dbReference type="CDD" id="cd16026">
    <property type="entry name" value="GALNS_like"/>
    <property type="match status" value="1"/>
</dbReference>
<evidence type="ECO:0000256" key="1">
    <source>
        <dbReference type="ARBA" id="ARBA00008779"/>
    </source>
</evidence>
<organism evidence="6 7">
    <name type="scientific">Pelagicoccus mobilis</name>
    <dbReference type="NCBI Taxonomy" id="415221"/>
    <lineage>
        <taxon>Bacteria</taxon>
        <taxon>Pseudomonadati</taxon>
        <taxon>Verrucomicrobiota</taxon>
        <taxon>Opitutia</taxon>
        <taxon>Puniceicoccales</taxon>
        <taxon>Pelagicoccaceae</taxon>
        <taxon>Pelagicoccus</taxon>
    </lineage>
</organism>
<dbReference type="InterPro" id="IPR024607">
    <property type="entry name" value="Sulfatase_CS"/>
</dbReference>
<feature type="domain" description="Sulfatase N-terminal" evidence="5">
    <location>
        <begin position="24"/>
        <end position="360"/>
    </location>
</feature>
<dbReference type="PANTHER" id="PTHR42693:SF53">
    <property type="entry name" value="ENDO-4-O-SULFATASE"/>
    <property type="match status" value="1"/>
</dbReference>
<evidence type="ECO:0000256" key="3">
    <source>
        <dbReference type="ARBA" id="ARBA00022801"/>
    </source>
</evidence>
<dbReference type="Proteomes" id="UP000617628">
    <property type="component" value="Unassembled WGS sequence"/>
</dbReference>
<proteinExistence type="inferred from homology"/>
<dbReference type="PANTHER" id="PTHR42693">
    <property type="entry name" value="ARYLSULFATASE FAMILY MEMBER"/>
    <property type="match status" value="1"/>
</dbReference>
<keyword evidence="4" id="KW-0106">Calcium</keyword>
<accession>A0A934VPQ8</accession>
<dbReference type="Gene3D" id="3.40.720.10">
    <property type="entry name" value="Alkaline Phosphatase, subunit A"/>
    <property type="match status" value="1"/>
</dbReference>
<dbReference type="InterPro" id="IPR050738">
    <property type="entry name" value="Sulfatase"/>
</dbReference>
<keyword evidence="3" id="KW-0378">Hydrolase</keyword>
<protein>
    <submittedName>
        <fullName evidence="6">Sulfatase</fullName>
    </submittedName>
</protein>
<name>A0A934VPQ8_9BACT</name>
<evidence type="ECO:0000259" key="5">
    <source>
        <dbReference type="Pfam" id="PF00884"/>
    </source>
</evidence>
<dbReference type="EMBL" id="JAENIL010000004">
    <property type="protein sequence ID" value="MBK1875783.1"/>
    <property type="molecule type" value="Genomic_DNA"/>
</dbReference>
<dbReference type="SUPFAM" id="SSF53649">
    <property type="entry name" value="Alkaline phosphatase-like"/>
    <property type="match status" value="1"/>
</dbReference>
<dbReference type="InterPro" id="IPR000917">
    <property type="entry name" value="Sulfatase_N"/>
</dbReference>
<dbReference type="GO" id="GO:0004065">
    <property type="term" value="F:arylsulfatase activity"/>
    <property type="evidence" value="ECO:0007669"/>
    <property type="project" value="TreeGrafter"/>
</dbReference>
<dbReference type="RefSeq" id="WP_200354000.1">
    <property type="nucleotide sequence ID" value="NZ_JAENIL010000004.1"/>
</dbReference>
<keyword evidence="2" id="KW-0479">Metal-binding</keyword>